<dbReference type="EMBL" id="QGMK01000222">
    <property type="protein sequence ID" value="TVY83170.1"/>
    <property type="molecule type" value="Genomic_DNA"/>
</dbReference>
<evidence type="ECO:0000313" key="2">
    <source>
        <dbReference type="Proteomes" id="UP000469558"/>
    </source>
</evidence>
<dbReference type="OrthoDB" id="3513524at2759"/>
<dbReference type="Proteomes" id="UP000469558">
    <property type="component" value="Unassembled WGS sequence"/>
</dbReference>
<sequence length="146" mass="15850">MFTTLATAYSITFINRDEKQRTICWFPAAGFPAILGTVVPGHSSKHVSMPGAWNGSWRTIFDGGNPSESSIRGEVTFNGFVGDTYYDVEAIDNCCDNSGVKWLYPASGNGVHSGCNTFPCDGAYKKWDDIQTQSTSEKDLVCEIGG</sequence>
<gene>
    <name evidence="1" type="ORF">LSUE1_G004755</name>
</gene>
<comment type="caution">
    <text evidence="1">The sequence shown here is derived from an EMBL/GenBank/DDBJ whole genome shotgun (WGS) entry which is preliminary data.</text>
</comment>
<evidence type="ECO:0000313" key="1">
    <source>
        <dbReference type="EMBL" id="TVY83170.1"/>
    </source>
</evidence>
<proteinExistence type="predicted"/>
<reference evidence="1 2" key="1">
    <citation type="submission" date="2018-05" db="EMBL/GenBank/DDBJ databases">
        <title>Genome sequencing and assembly of the regulated plant pathogen Lachnellula willkommii and related sister species for the development of diagnostic species identification markers.</title>
        <authorList>
            <person name="Giroux E."/>
            <person name="Bilodeau G."/>
        </authorList>
    </citation>
    <scope>NUCLEOTIDE SEQUENCE [LARGE SCALE GENOMIC DNA]</scope>
    <source>
        <strain evidence="1 2">CBS 268.59</strain>
    </source>
</reference>
<accession>A0A8T9CGN0</accession>
<protein>
    <submittedName>
        <fullName evidence="1">Uncharacterized protein</fullName>
    </submittedName>
</protein>
<dbReference type="AlphaFoldDB" id="A0A8T9CGN0"/>
<organism evidence="1 2">
    <name type="scientific">Lachnellula suecica</name>
    <dbReference type="NCBI Taxonomy" id="602035"/>
    <lineage>
        <taxon>Eukaryota</taxon>
        <taxon>Fungi</taxon>
        <taxon>Dikarya</taxon>
        <taxon>Ascomycota</taxon>
        <taxon>Pezizomycotina</taxon>
        <taxon>Leotiomycetes</taxon>
        <taxon>Helotiales</taxon>
        <taxon>Lachnaceae</taxon>
        <taxon>Lachnellula</taxon>
    </lineage>
</organism>
<name>A0A8T9CGN0_9HELO</name>
<keyword evidence="2" id="KW-1185">Reference proteome</keyword>